<sequence length="336" mass="36873">MPGKRDKTDDDSRHATRRAVPSRFGMDEVLWAAWLYYEEGQKQDKIADQLGISRASVFNLLQKARDEGIVNISIDPSRIARADVALELCELSGLSECYVLPTPQDPATLANEISHLGARVLEARLHADDTIGVAWGRTVLSLSEHLTSVRHPNITVAQITGSAVATFDFSPVLCTTNIADRLSARCVNLHAPGVVSTAQVKDILLNEPEIRNHFTLLQQCTKIIFGVTQLVGETLLEQSGFMSDAALQVYRDLGAVGFAAGYFFDAEGQIVRSEFDERHITMALDDLLNVPERICIGGAPQKVGAIYGMLQARIANVLVTDETTAQSLIDHYKQRT</sequence>
<dbReference type="GO" id="GO:0003677">
    <property type="term" value="F:DNA binding"/>
    <property type="evidence" value="ECO:0007669"/>
    <property type="project" value="UniProtKB-KW"/>
</dbReference>
<proteinExistence type="inferred from homology"/>
<dbReference type="Gene3D" id="3.40.50.1360">
    <property type="match status" value="1"/>
</dbReference>
<dbReference type="RefSeq" id="WP_083351842.1">
    <property type="nucleotide sequence ID" value="NZ_FNBL01000009.1"/>
</dbReference>
<dbReference type="InterPro" id="IPR051054">
    <property type="entry name" value="SorC_transcr_regulators"/>
</dbReference>
<dbReference type="SUPFAM" id="SSF88659">
    <property type="entry name" value="Sigma3 and sigma4 domains of RNA polymerase sigma factors"/>
    <property type="match status" value="1"/>
</dbReference>
<organism evidence="6 7">
    <name type="scientific">Celeribacter baekdonensis</name>
    <dbReference type="NCBI Taxonomy" id="875171"/>
    <lineage>
        <taxon>Bacteria</taxon>
        <taxon>Pseudomonadati</taxon>
        <taxon>Pseudomonadota</taxon>
        <taxon>Alphaproteobacteria</taxon>
        <taxon>Rhodobacterales</taxon>
        <taxon>Roseobacteraceae</taxon>
        <taxon>Celeribacter</taxon>
    </lineage>
</organism>
<protein>
    <submittedName>
        <fullName evidence="6">DNA-binding transcriptional regulator LsrR, DeoR family</fullName>
    </submittedName>
</protein>
<evidence type="ECO:0000259" key="5">
    <source>
        <dbReference type="Pfam" id="PF04198"/>
    </source>
</evidence>
<dbReference type="InterPro" id="IPR013324">
    <property type="entry name" value="RNA_pol_sigma_r3/r4-like"/>
</dbReference>
<dbReference type="Pfam" id="PF04198">
    <property type="entry name" value="Sugar-bind"/>
    <property type="match status" value="1"/>
</dbReference>
<dbReference type="Proteomes" id="UP000182284">
    <property type="component" value="Unassembled WGS sequence"/>
</dbReference>
<dbReference type="AlphaFoldDB" id="A0A1G7QCQ2"/>
<dbReference type="SUPFAM" id="SSF100950">
    <property type="entry name" value="NagB/RpiA/CoA transferase-like"/>
    <property type="match status" value="1"/>
</dbReference>
<comment type="similarity">
    <text evidence="1">Belongs to the SorC transcriptional regulatory family.</text>
</comment>
<reference evidence="6 7" key="1">
    <citation type="submission" date="2016-10" db="EMBL/GenBank/DDBJ databases">
        <authorList>
            <person name="de Groot N.N."/>
        </authorList>
    </citation>
    <scope>NUCLEOTIDE SEQUENCE [LARGE SCALE GENOMIC DNA]</scope>
    <source>
        <strain evidence="6 7">DSM 27375</strain>
    </source>
</reference>
<evidence type="ECO:0000313" key="6">
    <source>
        <dbReference type="EMBL" id="SDF96347.1"/>
    </source>
</evidence>
<keyword evidence="3 6" id="KW-0238">DNA-binding</keyword>
<evidence type="ECO:0000256" key="3">
    <source>
        <dbReference type="ARBA" id="ARBA00023125"/>
    </source>
</evidence>
<evidence type="ECO:0000256" key="4">
    <source>
        <dbReference type="ARBA" id="ARBA00023163"/>
    </source>
</evidence>
<keyword evidence="4" id="KW-0804">Transcription</keyword>
<dbReference type="InterPro" id="IPR036388">
    <property type="entry name" value="WH-like_DNA-bd_sf"/>
</dbReference>
<keyword evidence="2" id="KW-0805">Transcription regulation</keyword>
<gene>
    <name evidence="6" type="ORF">SAMN04488117_10994</name>
</gene>
<dbReference type="InterPro" id="IPR037171">
    <property type="entry name" value="NagB/RpiA_transferase-like"/>
</dbReference>
<evidence type="ECO:0000256" key="1">
    <source>
        <dbReference type="ARBA" id="ARBA00010466"/>
    </source>
</evidence>
<feature type="domain" description="Sugar-binding" evidence="5">
    <location>
        <begin position="87"/>
        <end position="329"/>
    </location>
</feature>
<name>A0A1G7QCQ2_9RHOB</name>
<dbReference type="EMBL" id="FNBL01000009">
    <property type="protein sequence ID" value="SDF96347.1"/>
    <property type="molecule type" value="Genomic_DNA"/>
</dbReference>
<evidence type="ECO:0000256" key="2">
    <source>
        <dbReference type="ARBA" id="ARBA00023015"/>
    </source>
</evidence>
<dbReference type="OrthoDB" id="9808171at2"/>
<dbReference type="InterPro" id="IPR007324">
    <property type="entry name" value="Sugar-bd_dom_put"/>
</dbReference>
<dbReference type="GO" id="GO:0030246">
    <property type="term" value="F:carbohydrate binding"/>
    <property type="evidence" value="ECO:0007669"/>
    <property type="project" value="InterPro"/>
</dbReference>
<dbReference type="PANTHER" id="PTHR34294:SF1">
    <property type="entry name" value="TRANSCRIPTIONAL REGULATOR LSRR"/>
    <property type="match status" value="1"/>
</dbReference>
<accession>A0A1G7QCQ2</accession>
<evidence type="ECO:0000313" key="7">
    <source>
        <dbReference type="Proteomes" id="UP000182284"/>
    </source>
</evidence>
<dbReference type="PANTHER" id="PTHR34294">
    <property type="entry name" value="TRANSCRIPTIONAL REGULATOR-RELATED"/>
    <property type="match status" value="1"/>
</dbReference>
<dbReference type="Gene3D" id="1.10.10.10">
    <property type="entry name" value="Winged helix-like DNA-binding domain superfamily/Winged helix DNA-binding domain"/>
    <property type="match status" value="1"/>
</dbReference>